<evidence type="ECO:0000313" key="2">
    <source>
        <dbReference type="EMBL" id="TPX08021.1"/>
    </source>
</evidence>
<dbReference type="OrthoDB" id="3643156at2759"/>
<feature type="chain" id="PRO_5021441653" evidence="1">
    <location>
        <begin position="33"/>
        <end position="432"/>
    </location>
</feature>
<dbReference type="RefSeq" id="XP_030989732.1">
    <property type="nucleotide sequence ID" value="XM_031132960.1"/>
</dbReference>
<keyword evidence="1" id="KW-0732">Signal</keyword>
<comment type="caution">
    <text evidence="2">The sequence shown here is derived from an EMBL/GenBank/DDBJ whole genome shotgun (WGS) entry which is preliminary data.</text>
</comment>
<dbReference type="InParanoid" id="A0A507ASY6"/>
<gene>
    <name evidence="2" type="ORF">E0L32_010352</name>
</gene>
<dbReference type="EMBL" id="SKBQ01000082">
    <property type="protein sequence ID" value="TPX08021.1"/>
    <property type="molecule type" value="Genomic_DNA"/>
</dbReference>
<dbReference type="STRING" id="1093900.A0A507ASY6"/>
<evidence type="ECO:0000256" key="1">
    <source>
        <dbReference type="SAM" id="SignalP"/>
    </source>
</evidence>
<dbReference type="Proteomes" id="UP000319257">
    <property type="component" value="Unassembled WGS sequence"/>
</dbReference>
<organism evidence="2 3">
    <name type="scientific">Thyridium curvatum</name>
    <dbReference type="NCBI Taxonomy" id="1093900"/>
    <lineage>
        <taxon>Eukaryota</taxon>
        <taxon>Fungi</taxon>
        <taxon>Dikarya</taxon>
        <taxon>Ascomycota</taxon>
        <taxon>Pezizomycotina</taxon>
        <taxon>Sordariomycetes</taxon>
        <taxon>Sordariomycetidae</taxon>
        <taxon>Thyridiales</taxon>
        <taxon>Thyridiaceae</taxon>
        <taxon>Thyridium</taxon>
    </lineage>
</organism>
<accession>A0A507ASY6</accession>
<dbReference type="GeneID" id="41977799"/>
<sequence length="432" mass="47998">MYNSLTSTSKLRSLFLLITLLAGASFISQAHGHKTSSSRSSFNGTSGPFIGFHLGQSYGTSVARFENGTTVTITSICGSEIYTRLLERLIEAPLTPHWLSFVGLVGHWLAVLRTLIRGLGLVPSNNNRILAEMIQALKAASEESLGVSIESVGVTIPWVAAWDNQVASDSVVNDALRLAGLSPQDHWSNEQIYLSEVNTAFASEGQWLCKKHFCAGHWMEVEGEAAYGGPVLYISKCYFANSWENHLSSIDPRYGLAQKDRETSPAQFWSTLKDHLVSLVRQHATKSAKYDFNYLFETFPRLWGDIKARLVSPVKRYPAQPPECHLEKPFTVLVAGEAADTPEFLDVIHEAVRDMTSICKRETDPVPVEEGEDNMVKEDIRLVVLGDQIYGPAEGAAFWAWSRKSVTYCGDYYAEAGMHDQYETLHDGHTEL</sequence>
<protein>
    <submittedName>
        <fullName evidence="2">Uncharacterized protein</fullName>
    </submittedName>
</protein>
<feature type="signal peptide" evidence="1">
    <location>
        <begin position="1"/>
        <end position="32"/>
    </location>
</feature>
<keyword evidence="3" id="KW-1185">Reference proteome</keyword>
<evidence type="ECO:0000313" key="3">
    <source>
        <dbReference type="Proteomes" id="UP000319257"/>
    </source>
</evidence>
<name>A0A507ASY6_9PEZI</name>
<proteinExistence type="predicted"/>
<reference evidence="2 3" key="1">
    <citation type="submission" date="2019-06" db="EMBL/GenBank/DDBJ databases">
        <title>Draft genome sequence of the filamentous fungus Phialemoniopsis curvata isolated from diesel fuel.</title>
        <authorList>
            <person name="Varaljay V.A."/>
            <person name="Lyon W.J."/>
            <person name="Crouch A.L."/>
            <person name="Drake C.E."/>
            <person name="Hollomon J.M."/>
            <person name="Nadeau L.J."/>
            <person name="Nunn H.S."/>
            <person name="Stevenson B.S."/>
            <person name="Bojanowski C.L."/>
            <person name="Crookes-Goodson W.J."/>
        </authorList>
    </citation>
    <scope>NUCLEOTIDE SEQUENCE [LARGE SCALE GENOMIC DNA]</scope>
    <source>
        <strain evidence="2 3">D216</strain>
    </source>
</reference>
<dbReference type="AlphaFoldDB" id="A0A507ASY6"/>